<feature type="region of interest" description="Disordered" evidence="1">
    <location>
        <begin position="87"/>
        <end position="237"/>
    </location>
</feature>
<evidence type="ECO:0000313" key="2">
    <source>
        <dbReference type="EMBL" id="KIK74977.1"/>
    </source>
</evidence>
<proteinExistence type="predicted"/>
<dbReference type="AlphaFoldDB" id="A0A0D0BU97"/>
<feature type="compositionally biased region" description="Polar residues" evidence="1">
    <location>
        <begin position="87"/>
        <end position="114"/>
    </location>
</feature>
<protein>
    <submittedName>
        <fullName evidence="2">Uncharacterized protein</fullName>
    </submittedName>
</protein>
<feature type="compositionally biased region" description="Basic and acidic residues" evidence="1">
    <location>
        <begin position="220"/>
        <end position="237"/>
    </location>
</feature>
<keyword evidence="3" id="KW-1185">Reference proteome</keyword>
<dbReference type="HOGENOM" id="CLU_1116049_0_0_1"/>
<dbReference type="InParanoid" id="A0A0D0BU97"/>
<feature type="region of interest" description="Disordered" evidence="1">
    <location>
        <begin position="1"/>
        <end position="70"/>
    </location>
</feature>
<feature type="compositionally biased region" description="Acidic residues" evidence="1">
    <location>
        <begin position="210"/>
        <end position="219"/>
    </location>
</feature>
<name>A0A0D0BU97_9AGAM</name>
<feature type="compositionally biased region" description="Polar residues" evidence="1">
    <location>
        <begin position="129"/>
        <end position="145"/>
    </location>
</feature>
<evidence type="ECO:0000256" key="1">
    <source>
        <dbReference type="SAM" id="MobiDB-lite"/>
    </source>
</evidence>
<sequence length="249" mass="27007">MPMDTEIEDIQNGGDGEAEGDLDGGFSPSIGKVGPVKGTGLKVLEELDCDSDSDGEPHKAQIPSKKHLAKDGYAGVRMVNNWAAKLSSSKPLQTLLSRTSTANSSRRPSATTSTKDSDSFIKGPRGTPISRQCSSTQASTTTRPPNSEDHHQYFDGDNTMEPKAASKTNFGGMMDIIEVDDDSTEMMPPPSRSQKRRTKLVKVPDAREDTSDDNILDDSLDSKEHEPTTFHGKGKENTLKAHRFIQVVS</sequence>
<dbReference type="EMBL" id="KN828437">
    <property type="protein sequence ID" value="KIK74977.1"/>
    <property type="molecule type" value="Genomic_DNA"/>
</dbReference>
<organism evidence="2 3">
    <name type="scientific">Paxillus rubicundulus Ve08.2h10</name>
    <dbReference type="NCBI Taxonomy" id="930991"/>
    <lineage>
        <taxon>Eukaryota</taxon>
        <taxon>Fungi</taxon>
        <taxon>Dikarya</taxon>
        <taxon>Basidiomycota</taxon>
        <taxon>Agaricomycotina</taxon>
        <taxon>Agaricomycetes</taxon>
        <taxon>Agaricomycetidae</taxon>
        <taxon>Boletales</taxon>
        <taxon>Paxilineae</taxon>
        <taxon>Paxillaceae</taxon>
        <taxon>Paxillus</taxon>
    </lineage>
</organism>
<dbReference type="Proteomes" id="UP000054538">
    <property type="component" value="Unassembled WGS sequence"/>
</dbReference>
<reference evidence="2 3" key="1">
    <citation type="submission" date="2014-04" db="EMBL/GenBank/DDBJ databases">
        <authorList>
            <consortium name="DOE Joint Genome Institute"/>
            <person name="Kuo A."/>
            <person name="Kohler A."/>
            <person name="Jargeat P."/>
            <person name="Nagy L.G."/>
            <person name="Floudas D."/>
            <person name="Copeland A."/>
            <person name="Barry K.W."/>
            <person name="Cichocki N."/>
            <person name="Veneault-Fourrey C."/>
            <person name="LaButti K."/>
            <person name="Lindquist E.A."/>
            <person name="Lipzen A."/>
            <person name="Lundell T."/>
            <person name="Morin E."/>
            <person name="Murat C."/>
            <person name="Sun H."/>
            <person name="Tunlid A."/>
            <person name="Henrissat B."/>
            <person name="Grigoriev I.V."/>
            <person name="Hibbett D.S."/>
            <person name="Martin F."/>
            <person name="Nordberg H.P."/>
            <person name="Cantor M.N."/>
            <person name="Hua S.X."/>
        </authorList>
    </citation>
    <scope>NUCLEOTIDE SEQUENCE [LARGE SCALE GENOMIC DNA]</scope>
    <source>
        <strain evidence="2 3">Ve08.2h10</strain>
    </source>
</reference>
<reference evidence="3" key="2">
    <citation type="submission" date="2015-01" db="EMBL/GenBank/DDBJ databases">
        <title>Evolutionary Origins and Diversification of the Mycorrhizal Mutualists.</title>
        <authorList>
            <consortium name="DOE Joint Genome Institute"/>
            <consortium name="Mycorrhizal Genomics Consortium"/>
            <person name="Kohler A."/>
            <person name="Kuo A."/>
            <person name="Nagy L.G."/>
            <person name="Floudas D."/>
            <person name="Copeland A."/>
            <person name="Barry K.W."/>
            <person name="Cichocki N."/>
            <person name="Veneault-Fourrey C."/>
            <person name="LaButti K."/>
            <person name="Lindquist E.A."/>
            <person name="Lipzen A."/>
            <person name="Lundell T."/>
            <person name="Morin E."/>
            <person name="Murat C."/>
            <person name="Riley R."/>
            <person name="Ohm R."/>
            <person name="Sun H."/>
            <person name="Tunlid A."/>
            <person name="Henrissat B."/>
            <person name="Grigoriev I.V."/>
            <person name="Hibbett D.S."/>
            <person name="Martin F."/>
        </authorList>
    </citation>
    <scope>NUCLEOTIDE SEQUENCE [LARGE SCALE GENOMIC DNA]</scope>
    <source>
        <strain evidence="3">Ve08.2h10</strain>
    </source>
</reference>
<gene>
    <name evidence="2" type="ORF">PAXRUDRAFT_29118</name>
</gene>
<evidence type="ECO:0000313" key="3">
    <source>
        <dbReference type="Proteomes" id="UP000054538"/>
    </source>
</evidence>
<accession>A0A0D0BU97</accession>